<accession>A0A151IV45</accession>
<proteinExistence type="predicted"/>
<protein>
    <submittedName>
        <fullName evidence="1">Uncharacterized protein</fullName>
    </submittedName>
</protein>
<evidence type="ECO:0000313" key="1">
    <source>
        <dbReference type="EMBL" id="KYN11403.1"/>
    </source>
</evidence>
<sequence>MTYERCARIIKSTGAEPTRLWSSARRSIVNHAKLSWKDLPQETFCHAPRTRRG</sequence>
<keyword evidence="2" id="KW-1185">Reference proteome</keyword>
<gene>
    <name evidence="1" type="ORF">ALC57_16416</name>
</gene>
<organism evidence="1 2">
    <name type="scientific">Trachymyrmex cornetzi</name>
    <dbReference type="NCBI Taxonomy" id="471704"/>
    <lineage>
        <taxon>Eukaryota</taxon>
        <taxon>Metazoa</taxon>
        <taxon>Ecdysozoa</taxon>
        <taxon>Arthropoda</taxon>
        <taxon>Hexapoda</taxon>
        <taxon>Insecta</taxon>
        <taxon>Pterygota</taxon>
        <taxon>Neoptera</taxon>
        <taxon>Endopterygota</taxon>
        <taxon>Hymenoptera</taxon>
        <taxon>Apocrita</taxon>
        <taxon>Aculeata</taxon>
        <taxon>Formicoidea</taxon>
        <taxon>Formicidae</taxon>
        <taxon>Myrmicinae</taxon>
        <taxon>Trachymyrmex</taxon>
    </lineage>
</organism>
<dbReference type="Proteomes" id="UP000078492">
    <property type="component" value="Unassembled WGS sequence"/>
</dbReference>
<name>A0A151IV45_9HYME</name>
<dbReference type="EMBL" id="KQ980924">
    <property type="protein sequence ID" value="KYN11403.1"/>
    <property type="molecule type" value="Genomic_DNA"/>
</dbReference>
<evidence type="ECO:0000313" key="2">
    <source>
        <dbReference type="Proteomes" id="UP000078492"/>
    </source>
</evidence>
<dbReference type="AlphaFoldDB" id="A0A151IV45"/>
<reference evidence="1 2" key="1">
    <citation type="submission" date="2015-09" db="EMBL/GenBank/DDBJ databases">
        <title>Trachymyrmex cornetzi WGS genome.</title>
        <authorList>
            <person name="Nygaard S."/>
            <person name="Hu H."/>
            <person name="Boomsma J."/>
            <person name="Zhang G."/>
        </authorList>
    </citation>
    <scope>NUCLEOTIDE SEQUENCE [LARGE SCALE GENOMIC DNA]</scope>
    <source>
        <strain evidence="1">Tcor2-1</strain>
        <tissue evidence="1">Whole body</tissue>
    </source>
</reference>